<feature type="binding site" evidence="9">
    <location>
        <position position="210"/>
    </location>
    <ligand>
        <name>[4Fe-4S] cluster</name>
        <dbReference type="ChEBI" id="CHEBI:49883"/>
        <label>2</label>
    </ligand>
</feature>
<feature type="active site" description="Proton donor" evidence="9">
    <location>
        <position position="146"/>
    </location>
</feature>
<keyword evidence="9" id="KW-0170">Cobalt</keyword>
<dbReference type="GO" id="GO:0051539">
    <property type="term" value="F:4 iron, 4 sulfur cluster binding"/>
    <property type="evidence" value="ECO:0007669"/>
    <property type="project" value="UniProtKB-KW"/>
</dbReference>
<feature type="binding site" evidence="9">
    <location>
        <position position="170"/>
    </location>
    <ligand>
        <name>cob(II)alamin</name>
        <dbReference type="ChEBI" id="CHEBI:16304"/>
    </ligand>
</feature>
<dbReference type="InterPro" id="IPR017896">
    <property type="entry name" value="4Fe4S_Fe-S-bd"/>
</dbReference>
<comment type="cofactor">
    <cofactor evidence="9">
        <name>[4Fe-4S] cluster</name>
        <dbReference type="ChEBI" id="CHEBI:49883"/>
    </cofactor>
    <text evidence="9">Binds 2 [4Fe-4S] clusters per monomer.</text>
</comment>
<feature type="binding site" evidence="9">
    <location>
        <position position="206"/>
    </location>
    <ligand>
        <name>[4Fe-4S] cluster</name>
        <dbReference type="ChEBI" id="CHEBI:49883"/>
        <label>1</label>
    </ligand>
</feature>
<comment type="caution">
    <text evidence="9">Lacks conserved residue(s) required for the propagation of feature annotation.</text>
</comment>
<evidence type="ECO:0000259" key="10">
    <source>
        <dbReference type="PROSITE" id="PS51379"/>
    </source>
</evidence>
<evidence type="ECO:0000256" key="1">
    <source>
        <dbReference type="ARBA" id="ARBA00022485"/>
    </source>
</evidence>
<evidence type="ECO:0000256" key="3">
    <source>
        <dbReference type="ARBA" id="ARBA00022694"/>
    </source>
</evidence>
<evidence type="ECO:0000256" key="4">
    <source>
        <dbReference type="ARBA" id="ARBA00022723"/>
    </source>
</evidence>
<feature type="binding site" evidence="9">
    <location>
        <position position="181"/>
    </location>
    <ligand>
        <name>cob(II)alamin</name>
        <dbReference type="ChEBI" id="CHEBI:16304"/>
    </ligand>
</feature>
<comment type="caution">
    <text evidence="11">The sequence shown here is derived from an EMBL/GenBank/DDBJ whole genome shotgun (WGS) entry which is preliminary data.</text>
</comment>
<dbReference type="GO" id="GO:0008616">
    <property type="term" value="P:tRNA queuosine(34) biosynthetic process"/>
    <property type="evidence" value="ECO:0007669"/>
    <property type="project" value="UniProtKB-UniRule"/>
</dbReference>
<dbReference type="PANTHER" id="PTHR30002">
    <property type="entry name" value="EPOXYQUEUOSINE REDUCTASE"/>
    <property type="match status" value="1"/>
</dbReference>
<dbReference type="Pfam" id="PF13484">
    <property type="entry name" value="Fer4_16"/>
    <property type="match status" value="1"/>
</dbReference>
<proteinExistence type="inferred from homology"/>
<comment type="pathway">
    <text evidence="9">tRNA modification; tRNA-queuosine biosynthesis.</text>
</comment>
<comment type="catalytic activity">
    <reaction evidence="9">
        <text>epoxyqueuosine(34) in tRNA + AH2 = queuosine(34) in tRNA + A + H2O</text>
        <dbReference type="Rhea" id="RHEA:32159"/>
        <dbReference type="Rhea" id="RHEA-COMP:18571"/>
        <dbReference type="Rhea" id="RHEA-COMP:18582"/>
        <dbReference type="ChEBI" id="CHEBI:13193"/>
        <dbReference type="ChEBI" id="CHEBI:15377"/>
        <dbReference type="ChEBI" id="CHEBI:17499"/>
        <dbReference type="ChEBI" id="CHEBI:194431"/>
        <dbReference type="ChEBI" id="CHEBI:194443"/>
        <dbReference type="EC" id="1.17.99.6"/>
    </reaction>
</comment>
<gene>
    <name evidence="9 11" type="primary">queG</name>
    <name evidence="11" type="ORF">CSB45_10425</name>
</gene>
<dbReference type="GO" id="GO:0046872">
    <property type="term" value="F:metal ion binding"/>
    <property type="evidence" value="ECO:0007669"/>
    <property type="project" value="UniProtKB-KW"/>
</dbReference>
<dbReference type="Gene3D" id="3.30.70.20">
    <property type="match status" value="1"/>
</dbReference>
<reference evidence="11 12" key="1">
    <citation type="submission" date="2017-10" db="EMBL/GenBank/DDBJ databases">
        <title>Novel microbial diversity and functional potential in the marine mammal oral microbiome.</title>
        <authorList>
            <person name="Dudek N.K."/>
            <person name="Sun C.L."/>
            <person name="Burstein D."/>
            <person name="Kantor R.S."/>
            <person name="Aliaga Goltsman D.S."/>
            <person name="Bik E.M."/>
            <person name="Thomas B.C."/>
            <person name="Banfield J.F."/>
            <person name="Relman D.A."/>
        </authorList>
    </citation>
    <scope>NUCLEOTIDE SEQUENCE [LARGE SCALE GENOMIC DNA]</scope>
    <source>
        <strain evidence="11">DOLZORAL124_49_17</strain>
    </source>
</reference>
<keyword evidence="7 9" id="KW-0408">Iron</keyword>
<feature type="domain" description="4Fe-4S ferredoxin-type" evidence="10">
    <location>
        <begin position="191"/>
        <end position="219"/>
    </location>
</feature>
<evidence type="ECO:0000313" key="12">
    <source>
        <dbReference type="Proteomes" id="UP000229740"/>
    </source>
</evidence>
<dbReference type="GO" id="GO:0052693">
    <property type="term" value="F:epoxyqueuosine reductase activity"/>
    <property type="evidence" value="ECO:0007669"/>
    <property type="project" value="UniProtKB-UniRule"/>
</dbReference>
<dbReference type="InterPro" id="IPR013542">
    <property type="entry name" value="QueG_DUF1730"/>
</dbReference>
<dbReference type="AlphaFoldDB" id="A0A2G6E3L0"/>
<feature type="binding site" evidence="9">
    <location>
        <position position="200"/>
    </location>
    <ligand>
        <name>[4Fe-4S] cluster</name>
        <dbReference type="ChEBI" id="CHEBI:49883"/>
        <label>1</label>
    </ligand>
</feature>
<name>A0A2G6E3L0_9BACT</name>
<comment type="subcellular location">
    <subcellularLocation>
        <location evidence="9">Cytoplasm</location>
    </subcellularLocation>
</comment>
<keyword evidence="9" id="KW-0846">Cobalamin</keyword>
<keyword evidence="4 9" id="KW-0479">Metal-binding</keyword>
<sequence>MMHNRALAEQIAQKSRQLGFDLIGIAPAVRPKEAAFYRQWLEKGFAGEMAYMSRHIEKREDCRLLFPPARSIIVCGMSYHPGKAISPHVPVFITGKDEKPGRATGYIAAYARGDDYHDYLKSRLFSLLDFIRQESDLPVNAKVCVDTAPLLERLHAYYAGLGWIGKHGGLIHPRYGSWFFLGEILVDLDLPYNSPQADRCGECRRCLDACPSGALLGPRLLDARRCLSYLTIEYHGTIPNALRPALGNAVFGCDRCQSVCPWNRAASPGRADAFLPRKGLLAPGLDQLAAISQEDFSRLFRNSPLKRTQLQGLLRNTAVAIGNSGDPALLPSLKSLHERADELVRPHSAWALRLLEKAS</sequence>
<dbReference type="NCBIfam" id="TIGR00276">
    <property type="entry name" value="tRNA epoxyqueuosine(34) reductase QueG"/>
    <property type="match status" value="1"/>
</dbReference>
<dbReference type="Pfam" id="PF08331">
    <property type="entry name" value="QueG_DUF1730"/>
    <property type="match status" value="1"/>
</dbReference>
<keyword evidence="5 9" id="KW-0671">Queuosine biosynthesis</keyword>
<keyword evidence="1 9" id="KW-0004">4Fe-4S</keyword>
<comment type="function">
    <text evidence="9">Catalyzes the conversion of epoxyqueuosine (oQ) to queuosine (Q), which is a hypermodified base found in the wobble positions of tRNA(Asp), tRNA(Asn), tRNA(His) and tRNA(Tyr).</text>
</comment>
<feature type="binding site" evidence="9">
    <location>
        <position position="256"/>
    </location>
    <ligand>
        <name>[4Fe-4S] cluster</name>
        <dbReference type="ChEBI" id="CHEBI:49883"/>
        <label>2</label>
    </ligand>
</feature>
<organism evidence="11 12">
    <name type="scientific">candidate division KSB3 bacterium</name>
    <dbReference type="NCBI Taxonomy" id="2044937"/>
    <lineage>
        <taxon>Bacteria</taxon>
        <taxon>candidate division KSB3</taxon>
    </lineage>
</organism>
<feature type="binding site" evidence="9">
    <location>
        <position position="146"/>
    </location>
    <ligand>
        <name>cob(II)alamin</name>
        <dbReference type="ChEBI" id="CHEBI:16304"/>
    </ligand>
</feature>
<dbReference type="PANTHER" id="PTHR30002:SF4">
    <property type="entry name" value="EPOXYQUEUOSINE REDUCTASE"/>
    <property type="match status" value="1"/>
</dbReference>
<evidence type="ECO:0000256" key="6">
    <source>
        <dbReference type="ARBA" id="ARBA00023002"/>
    </source>
</evidence>
<dbReference type="UniPathway" id="UPA00392"/>
<keyword evidence="6 9" id="KW-0560">Oxidoreductase</keyword>
<feature type="binding site" evidence="9">
    <location>
        <position position="203"/>
    </location>
    <ligand>
        <name>[4Fe-4S] cluster</name>
        <dbReference type="ChEBI" id="CHEBI:49883"/>
        <label>1</label>
    </ligand>
</feature>
<evidence type="ECO:0000256" key="5">
    <source>
        <dbReference type="ARBA" id="ARBA00022785"/>
    </source>
</evidence>
<evidence type="ECO:0000256" key="2">
    <source>
        <dbReference type="ARBA" id="ARBA00022490"/>
    </source>
</evidence>
<feature type="binding site" evidence="9">
    <location>
        <position position="228"/>
    </location>
    <ligand>
        <name>cob(II)alamin</name>
        <dbReference type="ChEBI" id="CHEBI:16304"/>
    </ligand>
</feature>
<dbReference type="Proteomes" id="UP000229740">
    <property type="component" value="Unassembled WGS sequence"/>
</dbReference>
<comment type="subunit">
    <text evidence="9">Monomer.</text>
</comment>
<accession>A0A2G6E3L0</accession>
<comment type="cofactor">
    <cofactor evidence="9">
        <name>cob(II)alamin</name>
        <dbReference type="ChEBI" id="CHEBI:16304"/>
    </cofactor>
</comment>
<feature type="binding site" evidence="9">
    <location>
        <position position="226"/>
    </location>
    <ligand>
        <name>[4Fe-4S] cluster</name>
        <dbReference type="ChEBI" id="CHEBI:49883"/>
        <label>2</label>
    </ligand>
</feature>
<feature type="binding site" evidence="9">
    <location>
        <position position="260"/>
    </location>
    <ligand>
        <name>[4Fe-4S] cluster</name>
        <dbReference type="ChEBI" id="CHEBI:49883"/>
        <label>1</label>
    </ligand>
</feature>
<dbReference type="InterPro" id="IPR004453">
    <property type="entry name" value="QueG"/>
</dbReference>
<dbReference type="GO" id="GO:0005737">
    <property type="term" value="C:cytoplasm"/>
    <property type="evidence" value="ECO:0007669"/>
    <property type="project" value="UniProtKB-SubCell"/>
</dbReference>
<keyword evidence="2 9" id="KW-0963">Cytoplasm</keyword>
<dbReference type="SUPFAM" id="SSF46548">
    <property type="entry name" value="alpha-helical ferredoxin"/>
    <property type="match status" value="1"/>
</dbReference>
<dbReference type="PROSITE" id="PS00198">
    <property type="entry name" value="4FE4S_FER_1"/>
    <property type="match status" value="1"/>
</dbReference>
<protein>
    <recommendedName>
        <fullName evidence="9">Epoxyqueuosine reductase</fullName>
        <ecNumber evidence="9">1.17.99.6</ecNumber>
    </recommendedName>
    <alternativeName>
        <fullName evidence="9">Queuosine biosynthesis protein QueG</fullName>
    </alternativeName>
</protein>
<dbReference type="InterPro" id="IPR017900">
    <property type="entry name" value="4Fe4S_Fe_S_CS"/>
</dbReference>
<dbReference type="EMBL" id="PDPS01000032">
    <property type="protein sequence ID" value="PID56640.1"/>
    <property type="molecule type" value="Genomic_DNA"/>
</dbReference>
<dbReference type="HAMAP" id="MF_00916">
    <property type="entry name" value="QueG"/>
    <property type="match status" value="1"/>
</dbReference>
<feature type="binding site" evidence="9">
    <location>
        <position position="253"/>
    </location>
    <ligand>
        <name>[4Fe-4S] cluster</name>
        <dbReference type="ChEBI" id="CHEBI:49883"/>
        <label>2</label>
    </ligand>
</feature>
<evidence type="ECO:0000313" key="11">
    <source>
        <dbReference type="EMBL" id="PID56640.1"/>
    </source>
</evidence>
<dbReference type="PROSITE" id="PS51379">
    <property type="entry name" value="4FE4S_FER_2"/>
    <property type="match status" value="1"/>
</dbReference>
<keyword evidence="3 9" id="KW-0819">tRNA processing</keyword>
<evidence type="ECO:0000256" key="8">
    <source>
        <dbReference type="ARBA" id="ARBA00023014"/>
    </source>
</evidence>
<feature type="binding site" evidence="9">
    <location>
        <begin position="253"/>
        <end position="254"/>
    </location>
    <ligand>
        <name>cob(II)alamin</name>
        <dbReference type="ChEBI" id="CHEBI:16304"/>
    </ligand>
</feature>
<dbReference type="EC" id="1.17.99.6" evidence="9"/>
<feature type="binding site" evidence="9">
    <location>
        <position position="59"/>
    </location>
    <ligand>
        <name>cob(II)alamin</name>
        <dbReference type="ChEBI" id="CHEBI:16304"/>
    </ligand>
</feature>
<comment type="similarity">
    <text evidence="9">Belongs to the QueG family.</text>
</comment>
<evidence type="ECO:0000256" key="9">
    <source>
        <dbReference type="HAMAP-Rule" id="MF_00916"/>
    </source>
</evidence>
<dbReference type="GO" id="GO:0031419">
    <property type="term" value="F:cobalamin binding"/>
    <property type="evidence" value="ECO:0007669"/>
    <property type="project" value="UniProtKB-KW"/>
</dbReference>
<evidence type="ECO:0000256" key="7">
    <source>
        <dbReference type="ARBA" id="ARBA00023004"/>
    </source>
</evidence>
<keyword evidence="8 9" id="KW-0411">Iron-sulfur</keyword>